<gene>
    <name evidence="1" type="ORF">QYT958_LOCUS41474</name>
</gene>
<dbReference type="EMBL" id="CAJOBR010047387">
    <property type="protein sequence ID" value="CAF5042242.1"/>
    <property type="molecule type" value="Genomic_DNA"/>
</dbReference>
<sequence>MLLSKTLQKPGQLMSVATKVCIEINAKLGGEIWAVQIP</sequence>
<accession>A0A822CFE2</accession>
<comment type="caution">
    <text evidence="1">The sequence shown here is derived from an EMBL/GenBank/DDBJ whole genome shotgun (WGS) entry which is preliminary data.</text>
</comment>
<dbReference type="Gene3D" id="3.40.50.2300">
    <property type="match status" value="1"/>
</dbReference>
<dbReference type="AlphaFoldDB" id="A0A822CFE2"/>
<organism evidence="1 2">
    <name type="scientific">Rotaria socialis</name>
    <dbReference type="NCBI Taxonomy" id="392032"/>
    <lineage>
        <taxon>Eukaryota</taxon>
        <taxon>Metazoa</taxon>
        <taxon>Spiralia</taxon>
        <taxon>Gnathifera</taxon>
        <taxon>Rotifera</taxon>
        <taxon>Eurotatoria</taxon>
        <taxon>Bdelloidea</taxon>
        <taxon>Philodinida</taxon>
        <taxon>Philodinidae</taxon>
        <taxon>Rotaria</taxon>
    </lineage>
</organism>
<proteinExistence type="predicted"/>
<name>A0A822CFE2_9BILA</name>
<evidence type="ECO:0000313" key="2">
    <source>
        <dbReference type="Proteomes" id="UP000663848"/>
    </source>
</evidence>
<reference evidence="1" key="1">
    <citation type="submission" date="2021-02" db="EMBL/GenBank/DDBJ databases">
        <authorList>
            <person name="Nowell W R."/>
        </authorList>
    </citation>
    <scope>NUCLEOTIDE SEQUENCE</scope>
</reference>
<evidence type="ECO:0000313" key="1">
    <source>
        <dbReference type="EMBL" id="CAF5042242.1"/>
    </source>
</evidence>
<protein>
    <submittedName>
        <fullName evidence="1">Uncharacterized protein</fullName>
    </submittedName>
</protein>
<feature type="non-terminal residue" evidence="1">
    <location>
        <position position="38"/>
    </location>
</feature>
<dbReference type="Proteomes" id="UP000663848">
    <property type="component" value="Unassembled WGS sequence"/>
</dbReference>
<dbReference type="SUPFAM" id="SSF53098">
    <property type="entry name" value="Ribonuclease H-like"/>
    <property type="match status" value="1"/>
</dbReference>
<dbReference type="InterPro" id="IPR012337">
    <property type="entry name" value="RNaseH-like_sf"/>
</dbReference>